<gene>
    <name evidence="1" type="ORF">WOSG25_061330</name>
</gene>
<keyword evidence="2" id="KW-1185">Reference proteome</keyword>
<evidence type="ECO:0000313" key="2">
    <source>
        <dbReference type="Proteomes" id="UP000030643"/>
    </source>
</evidence>
<dbReference type="Proteomes" id="UP000030643">
    <property type="component" value="Unassembled WGS sequence"/>
</dbReference>
<organism evidence="1 2">
    <name type="scientific">Weissella oryzae (strain DSM 25784 / JCM 18191 / LMG 30913 / SG25)</name>
    <dbReference type="NCBI Taxonomy" id="1329250"/>
    <lineage>
        <taxon>Bacteria</taxon>
        <taxon>Bacillati</taxon>
        <taxon>Bacillota</taxon>
        <taxon>Bacilli</taxon>
        <taxon>Lactobacillales</taxon>
        <taxon>Lactobacillaceae</taxon>
        <taxon>Weissella</taxon>
    </lineage>
</organism>
<dbReference type="OrthoDB" id="2064143at2"/>
<dbReference type="EMBL" id="DF820489">
    <property type="protein sequence ID" value="GAK31003.1"/>
    <property type="molecule type" value="Genomic_DNA"/>
</dbReference>
<protein>
    <submittedName>
        <fullName evidence="1">Uncharacterized protein</fullName>
    </submittedName>
</protein>
<dbReference type="eggNOG" id="ENOG5033BHZ">
    <property type="taxonomic scope" value="Bacteria"/>
</dbReference>
<dbReference type="STRING" id="1329250.WOSG25_061330"/>
<evidence type="ECO:0000313" key="1">
    <source>
        <dbReference type="EMBL" id="GAK31003.1"/>
    </source>
</evidence>
<dbReference type="AlphaFoldDB" id="A0A069CUU2"/>
<accession>A0A069CUU2</accession>
<name>A0A069CUU2_WEIOS</name>
<reference evidence="2" key="1">
    <citation type="journal article" date="2014" name="Genome Announc.">
        <title>Draft genome sequence of Weissella oryzae SG25T, isolated from fermented rice grains.</title>
        <authorList>
            <person name="Tanizawa Y."/>
            <person name="Fujisawa T."/>
            <person name="Mochizuki T."/>
            <person name="Kaminuma E."/>
            <person name="Suzuki Y."/>
            <person name="Nakamura Y."/>
            <person name="Tohno M."/>
        </authorList>
    </citation>
    <scope>NUCLEOTIDE SEQUENCE [LARGE SCALE GENOMIC DNA]</scope>
    <source>
        <strain evidence="2">DSM 25784 / JCM 18191 / LMG 30913 / SG25</strain>
    </source>
</reference>
<proteinExistence type="predicted"/>
<sequence length="92" mass="10741">MTISEYSIRMLAFSLSRVDLSAQLAQQAWLTQQVSAVDKDGMSPFKTFKDFFDYEAEVEKVYKPEIPEVEMNQELVERAKRLQEYRKIKKGG</sequence>